<gene>
    <name evidence="2" type="ORF">CLV67_12313</name>
</gene>
<proteinExistence type="predicted"/>
<keyword evidence="3" id="KW-1185">Reference proteome</keyword>
<sequence length="69" mass="7726">MNIEESAAEARSWYSSSFCSNSSCVEVCFMDDGVLLRDSKNPRGPRLEFSRSEWHEFLDGIGKGDFAGL</sequence>
<dbReference type="AlphaFoldDB" id="A0A2T0JYM4"/>
<dbReference type="OrthoDB" id="4330022at2"/>
<dbReference type="Proteomes" id="UP000239415">
    <property type="component" value="Unassembled WGS sequence"/>
</dbReference>
<evidence type="ECO:0000313" key="2">
    <source>
        <dbReference type="EMBL" id="PRX14629.1"/>
    </source>
</evidence>
<feature type="domain" description="DUF397" evidence="1">
    <location>
        <begin position="12"/>
        <end position="61"/>
    </location>
</feature>
<accession>A0A2T0JYM4</accession>
<dbReference type="InterPro" id="IPR007278">
    <property type="entry name" value="DUF397"/>
</dbReference>
<evidence type="ECO:0000313" key="3">
    <source>
        <dbReference type="Proteomes" id="UP000239415"/>
    </source>
</evidence>
<name>A0A2T0JYM4_9ACTN</name>
<evidence type="ECO:0000259" key="1">
    <source>
        <dbReference type="Pfam" id="PF04149"/>
    </source>
</evidence>
<reference evidence="2 3" key="1">
    <citation type="submission" date="2018-03" db="EMBL/GenBank/DDBJ databases">
        <title>Genomic Encyclopedia of Archaeal and Bacterial Type Strains, Phase II (KMG-II): from individual species to whole genera.</title>
        <authorList>
            <person name="Goeker M."/>
        </authorList>
    </citation>
    <scope>NUCLEOTIDE SEQUENCE [LARGE SCALE GENOMIC DNA]</scope>
    <source>
        <strain evidence="2 3">DSM 43146</strain>
    </source>
</reference>
<protein>
    <submittedName>
        <fullName evidence="2">Uncharacterized protein DUF397</fullName>
    </submittedName>
</protein>
<dbReference type="Pfam" id="PF04149">
    <property type="entry name" value="DUF397"/>
    <property type="match status" value="1"/>
</dbReference>
<dbReference type="EMBL" id="PVMZ01000023">
    <property type="protein sequence ID" value="PRX14629.1"/>
    <property type="molecule type" value="Genomic_DNA"/>
</dbReference>
<organism evidence="2 3">
    <name type="scientific">Actinoplanes italicus</name>
    <dbReference type="NCBI Taxonomy" id="113567"/>
    <lineage>
        <taxon>Bacteria</taxon>
        <taxon>Bacillati</taxon>
        <taxon>Actinomycetota</taxon>
        <taxon>Actinomycetes</taxon>
        <taxon>Micromonosporales</taxon>
        <taxon>Micromonosporaceae</taxon>
        <taxon>Actinoplanes</taxon>
    </lineage>
</organism>
<comment type="caution">
    <text evidence="2">The sequence shown here is derived from an EMBL/GenBank/DDBJ whole genome shotgun (WGS) entry which is preliminary data.</text>
</comment>
<dbReference type="RefSeq" id="WP_106328310.1">
    <property type="nucleotide sequence ID" value="NZ_BOMO01000136.1"/>
</dbReference>